<dbReference type="Pfam" id="PF18998">
    <property type="entry name" value="Flg_new_2"/>
    <property type="match status" value="3"/>
</dbReference>
<evidence type="ECO:0000256" key="2">
    <source>
        <dbReference type="SAM" id="Phobius"/>
    </source>
</evidence>
<evidence type="ECO:0000256" key="1">
    <source>
        <dbReference type="SAM" id="MobiDB-lite"/>
    </source>
</evidence>
<accession>A0ABW4KXQ3</accession>
<protein>
    <submittedName>
        <fullName evidence="5">IPTL-CTERM sorting domain-containing protein</fullName>
    </submittedName>
</protein>
<keyword evidence="2" id="KW-0812">Transmembrane</keyword>
<comment type="caution">
    <text evidence="5">The sequence shown here is derived from an EMBL/GenBank/DDBJ whole genome shotgun (WGS) entry which is preliminary data.</text>
</comment>
<dbReference type="InterPro" id="IPR026442">
    <property type="entry name" value="IPTL_CTERM"/>
</dbReference>
<dbReference type="InterPro" id="IPR044060">
    <property type="entry name" value="Bacterial_rp_domain"/>
</dbReference>
<keyword evidence="2" id="KW-0472">Membrane</keyword>
<keyword evidence="6" id="KW-1185">Reference proteome</keyword>
<dbReference type="NCBIfam" id="TIGR04174">
    <property type="entry name" value="IPTL_CTERM"/>
    <property type="match status" value="1"/>
</dbReference>
<feature type="compositionally biased region" description="Polar residues" evidence="1">
    <location>
        <begin position="1"/>
        <end position="22"/>
    </location>
</feature>
<evidence type="ECO:0000259" key="4">
    <source>
        <dbReference type="Pfam" id="PF18998"/>
    </source>
</evidence>
<feature type="domain" description="IPTL-CTERM protein sorting" evidence="3">
    <location>
        <begin position="444"/>
        <end position="470"/>
    </location>
</feature>
<name>A0ABW4KXQ3_9BURK</name>
<gene>
    <name evidence="5" type="ORF">ACFSF0_19400</name>
</gene>
<dbReference type="EMBL" id="JBHUEJ010000048">
    <property type="protein sequence ID" value="MFD1712769.1"/>
    <property type="molecule type" value="Genomic_DNA"/>
</dbReference>
<reference evidence="6" key="1">
    <citation type="journal article" date="2019" name="Int. J. Syst. Evol. Microbiol.">
        <title>The Global Catalogue of Microorganisms (GCM) 10K type strain sequencing project: providing services to taxonomists for standard genome sequencing and annotation.</title>
        <authorList>
            <consortium name="The Broad Institute Genomics Platform"/>
            <consortium name="The Broad Institute Genome Sequencing Center for Infectious Disease"/>
            <person name="Wu L."/>
            <person name="Ma J."/>
        </authorList>
    </citation>
    <scope>NUCLEOTIDE SEQUENCE [LARGE SCALE GENOMIC DNA]</scope>
    <source>
        <strain evidence="6">LMG 29247</strain>
    </source>
</reference>
<feature type="domain" description="Bacterial repeat" evidence="4">
    <location>
        <begin position="375"/>
        <end position="441"/>
    </location>
</feature>
<keyword evidence="2" id="KW-1133">Transmembrane helix</keyword>
<evidence type="ECO:0000259" key="3">
    <source>
        <dbReference type="Pfam" id="PF18203"/>
    </source>
</evidence>
<feature type="region of interest" description="Disordered" evidence="1">
    <location>
        <begin position="1"/>
        <end position="30"/>
    </location>
</feature>
<dbReference type="RefSeq" id="WP_147914804.1">
    <property type="nucleotide sequence ID" value="NZ_JBHUEJ010000048.1"/>
</dbReference>
<evidence type="ECO:0000313" key="6">
    <source>
        <dbReference type="Proteomes" id="UP001597304"/>
    </source>
</evidence>
<evidence type="ECO:0000313" key="5">
    <source>
        <dbReference type="EMBL" id="MFD1712769.1"/>
    </source>
</evidence>
<feature type="domain" description="Bacterial repeat" evidence="4">
    <location>
        <begin position="302"/>
        <end position="372"/>
    </location>
</feature>
<feature type="transmembrane region" description="Helical" evidence="2">
    <location>
        <begin position="40"/>
        <end position="61"/>
    </location>
</feature>
<sequence length="472" mass="47885">MTVSHFTTPSVGPSIHSPSTPCAMSAAPAPRRRSRSRTWVVARALALWTGVTLGMAAPAAAQLAVNAGFDTLNCGTGGTDSAPLVDAAGGLTYTNMICTNGPAYSAIRASGYGVGTTSNSHVATPFVGMTGEISRPGERFSLTSVMATSAWRDGMTVTWTGYRGATTVGTVVHTPLATGPTLVDLSALSNVDRVTIARSGGTLHPGYDAGWEGDNVVLDNLRYTLLPSQVTIAVTPPTNGTLTCTPNPVSIGETITCTATPAANYVLTGFTGCTRVGTTNTCTLTNVLAPATISAAFALVTYPVTATPPTNGTLSCTPNPVPHGSSTTCTAVPDATYELTAFTGCTRNGSTNTCTRTNVTAPATVSAAFARAPVTIAITSPTNGTLSCTPNPVAFGGNATCTATPAPGFELTGFTGCTRVGMTNTCTLTNVSAATTVAASFGVPVPTLNEWALMLLGLGAAGLGARRLRRQN</sequence>
<dbReference type="Proteomes" id="UP001597304">
    <property type="component" value="Unassembled WGS sequence"/>
</dbReference>
<organism evidence="5 6">
    <name type="scientific">Ottowia flava</name>
    <dbReference type="NCBI Taxonomy" id="2675430"/>
    <lineage>
        <taxon>Bacteria</taxon>
        <taxon>Pseudomonadati</taxon>
        <taxon>Pseudomonadota</taxon>
        <taxon>Betaproteobacteria</taxon>
        <taxon>Burkholderiales</taxon>
        <taxon>Comamonadaceae</taxon>
        <taxon>Ottowia</taxon>
    </lineage>
</organism>
<proteinExistence type="predicted"/>
<feature type="domain" description="Bacterial repeat" evidence="4">
    <location>
        <begin position="231"/>
        <end position="299"/>
    </location>
</feature>
<dbReference type="Pfam" id="PF18203">
    <property type="entry name" value="IPTL-CTERM"/>
    <property type="match status" value="1"/>
</dbReference>